<dbReference type="AlphaFoldDB" id="A0A8K0GG96"/>
<dbReference type="InterPro" id="IPR006170">
    <property type="entry name" value="PBP/GOBP"/>
</dbReference>
<dbReference type="SUPFAM" id="SSF47565">
    <property type="entry name" value="Insect pheromone/odorant-binding proteins"/>
    <property type="match status" value="1"/>
</dbReference>
<keyword evidence="1" id="KW-0732">Signal</keyword>
<dbReference type="EMBL" id="VTPC01003364">
    <property type="protein sequence ID" value="KAF2898664.1"/>
    <property type="molecule type" value="Genomic_DNA"/>
</dbReference>
<gene>
    <name evidence="2" type="ORF">ILUMI_07513</name>
</gene>
<reference evidence="2" key="1">
    <citation type="submission" date="2019-08" db="EMBL/GenBank/DDBJ databases">
        <title>The genome of the North American firefly Photinus pyralis.</title>
        <authorList>
            <consortium name="Photinus pyralis genome working group"/>
            <person name="Fallon T.R."/>
            <person name="Sander Lower S.E."/>
            <person name="Weng J.-K."/>
        </authorList>
    </citation>
    <scope>NUCLEOTIDE SEQUENCE</scope>
    <source>
        <strain evidence="2">TRF0915ILg1</strain>
        <tissue evidence="2">Whole body</tissue>
    </source>
</reference>
<evidence type="ECO:0000313" key="2">
    <source>
        <dbReference type="EMBL" id="KAF2898664.1"/>
    </source>
</evidence>
<dbReference type="OrthoDB" id="6739386at2759"/>
<sequence>MKFLIFGLLAFFAISIEAKYDFSETAKNCLTEIKSDEDTVRGILEEDKLFPEDNELAVKFFECMYHTNINDDNEMIVDDKMKHRVTEILTDRLDGKEKLAALIADDCLEHCKDRKGDSKGKTAIKVVNCIRERTWEYMKTEN</sequence>
<proteinExistence type="predicted"/>
<dbReference type="GO" id="GO:0005549">
    <property type="term" value="F:odorant binding"/>
    <property type="evidence" value="ECO:0007669"/>
    <property type="project" value="InterPro"/>
</dbReference>
<accession>A0A8K0GG96</accession>
<organism evidence="2 3">
    <name type="scientific">Ignelater luminosus</name>
    <name type="common">Cucubano</name>
    <name type="synonym">Pyrophorus luminosus</name>
    <dbReference type="NCBI Taxonomy" id="2038154"/>
    <lineage>
        <taxon>Eukaryota</taxon>
        <taxon>Metazoa</taxon>
        <taxon>Ecdysozoa</taxon>
        <taxon>Arthropoda</taxon>
        <taxon>Hexapoda</taxon>
        <taxon>Insecta</taxon>
        <taxon>Pterygota</taxon>
        <taxon>Neoptera</taxon>
        <taxon>Endopterygota</taxon>
        <taxon>Coleoptera</taxon>
        <taxon>Polyphaga</taxon>
        <taxon>Elateriformia</taxon>
        <taxon>Elateroidea</taxon>
        <taxon>Elateridae</taxon>
        <taxon>Agrypninae</taxon>
        <taxon>Pyrophorini</taxon>
        <taxon>Ignelater</taxon>
    </lineage>
</organism>
<comment type="caution">
    <text evidence="2">The sequence shown here is derived from an EMBL/GenBank/DDBJ whole genome shotgun (WGS) entry which is preliminary data.</text>
</comment>
<evidence type="ECO:0000256" key="1">
    <source>
        <dbReference type="SAM" id="SignalP"/>
    </source>
</evidence>
<protein>
    <submittedName>
        <fullName evidence="2">Uncharacterized protein</fullName>
    </submittedName>
</protein>
<dbReference type="Pfam" id="PF01395">
    <property type="entry name" value="PBP_GOBP"/>
    <property type="match status" value="1"/>
</dbReference>
<dbReference type="InterPro" id="IPR036728">
    <property type="entry name" value="PBP_GOBP_sf"/>
</dbReference>
<keyword evidence="3" id="KW-1185">Reference proteome</keyword>
<name>A0A8K0GG96_IGNLU</name>
<evidence type="ECO:0000313" key="3">
    <source>
        <dbReference type="Proteomes" id="UP000801492"/>
    </source>
</evidence>
<feature type="chain" id="PRO_5035473289" evidence="1">
    <location>
        <begin position="19"/>
        <end position="142"/>
    </location>
</feature>
<dbReference type="Proteomes" id="UP000801492">
    <property type="component" value="Unassembled WGS sequence"/>
</dbReference>
<feature type="signal peptide" evidence="1">
    <location>
        <begin position="1"/>
        <end position="18"/>
    </location>
</feature>
<dbReference type="Gene3D" id="1.10.238.20">
    <property type="entry name" value="Pheromone/general odorant binding protein domain"/>
    <property type="match status" value="1"/>
</dbReference>